<keyword evidence="5" id="KW-0964">Secreted</keyword>
<feature type="chain" id="PRO_5012393079" description="Glucose-methanol-choline oxidoreductase N-terminal domain-containing protein" evidence="9">
    <location>
        <begin position="22"/>
        <end position="640"/>
    </location>
</feature>
<dbReference type="GO" id="GO:0050660">
    <property type="term" value="F:flavin adenine dinucleotide binding"/>
    <property type="evidence" value="ECO:0007669"/>
    <property type="project" value="InterPro"/>
</dbReference>
<feature type="signal peptide" evidence="9">
    <location>
        <begin position="1"/>
        <end position="21"/>
    </location>
</feature>
<evidence type="ECO:0000256" key="1">
    <source>
        <dbReference type="ARBA" id="ARBA00004191"/>
    </source>
</evidence>
<evidence type="ECO:0000259" key="10">
    <source>
        <dbReference type="PROSITE" id="PS00624"/>
    </source>
</evidence>
<dbReference type="PANTHER" id="PTHR11552">
    <property type="entry name" value="GLUCOSE-METHANOL-CHOLINE GMC OXIDOREDUCTASE"/>
    <property type="match status" value="1"/>
</dbReference>
<dbReference type="GO" id="GO:0005737">
    <property type="term" value="C:cytoplasm"/>
    <property type="evidence" value="ECO:0007669"/>
    <property type="project" value="UniProtKB-SubCell"/>
</dbReference>
<evidence type="ECO:0000313" key="11">
    <source>
        <dbReference type="EMBL" id="OQE18817.1"/>
    </source>
</evidence>
<dbReference type="PANTHER" id="PTHR11552:SF138">
    <property type="entry name" value="DEHYDROGENASE PKFF-RELATED"/>
    <property type="match status" value="1"/>
</dbReference>
<feature type="binding site" evidence="8">
    <location>
        <begin position="616"/>
        <end position="617"/>
    </location>
    <ligand>
        <name>FAD</name>
        <dbReference type="ChEBI" id="CHEBI:57692"/>
    </ligand>
</feature>
<dbReference type="SUPFAM" id="SSF51905">
    <property type="entry name" value="FAD/NAD(P)-binding domain"/>
    <property type="match status" value="1"/>
</dbReference>
<evidence type="ECO:0000256" key="3">
    <source>
        <dbReference type="ARBA" id="ARBA00010790"/>
    </source>
</evidence>
<evidence type="ECO:0000256" key="2">
    <source>
        <dbReference type="ARBA" id="ARBA00004496"/>
    </source>
</evidence>
<dbReference type="SUPFAM" id="SSF54373">
    <property type="entry name" value="FAD-linked reductases, C-terminal domain"/>
    <property type="match status" value="1"/>
</dbReference>
<comment type="caution">
    <text evidence="11">The sequence shown here is derived from an EMBL/GenBank/DDBJ whole genome shotgun (WGS) entry which is preliminary data.</text>
</comment>
<dbReference type="InterPro" id="IPR000172">
    <property type="entry name" value="GMC_OxRdtase_N"/>
</dbReference>
<comment type="cofactor">
    <cofactor evidence="8">
        <name>FAD</name>
        <dbReference type="ChEBI" id="CHEBI:57692"/>
    </cofactor>
</comment>
<dbReference type="GO" id="GO:0044550">
    <property type="term" value="P:secondary metabolite biosynthetic process"/>
    <property type="evidence" value="ECO:0007669"/>
    <property type="project" value="TreeGrafter"/>
</dbReference>
<protein>
    <recommendedName>
        <fullName evidence="10">Glucose-methanol-choline oxidoreductase N-terminal domain-containing protein</fullName>
    </recommendedName>
</protein>
<dbReference type="InterPro" id="IPR036188">
    <property type="entry name" value="FAD/NAD-bd_sf"/>
</dbReference>
<dbReference type="Pfam" id="PF05199">
    <property type="entry name" value="GMC_oxred_C"/>
    <property type="match status" value="1"/>
</dbReference>
<keyword evidence="5" id="KW-0134">Cell wall</keyword>
<gene>
    <name evidence="11" type="ORF">PENFLA_c020G09172</name>
</gene>
<keyword evidence="8" id="KW-0274">FAD</keyword>
<dbReference type="InterPro" id="IPR012132">
    <property type="entry name" value="GMC_OxRdtase"/>
</dbReference>
<dbReference type="PIRSF" id="PIRSF000137">
    <property type="entry name" value="Alcohol_oxidase"/>
    <property type="match status" value="1"/>
</dbReference>
<evidence type="ECO:0000256" key="8">
    <source>
        <dbReference type="PIRSR" id="PIRSR000137-2"/>
    </source>
</evidence>
<evidence type="ECO:0000256" key="5">
    <source>
        <dbReference type="ARBA" id="ARBA00022512"/>
    </source>
</evidence>
<dbReference type="Gene3D" id="3.50.50.60">
    <property type="entry name" value="FAD/NAD(P)-binding domain"/>
    <property type="match status" value="1"/>
</dbReference>
<dbReference type="PROSITE" id="PS00624">
    <property type="entry name" value="GMC_OXRED_2"/>
    <property type="match status" value="1"/>
</dbReference>
<dbReference type="AlphaFoldDB" id="A0A1V6SXR4"/>
<proteinExistence type="inferred from homology"/>
<organism evidence="11 12">
    <name type="scientific">Penicillium flavigenum</name>
    <dbReference type="NCBI Taxonomy" id="254877"/>
    <lineage>
        <taxon>Eukaryota</taxon>
        <taxon>Fungi</taxon>
        <taxon>Dikarya</taxon>
        <taxon>Ascomycota</taxon>
        <taxon>Pezizomycotina</taxon>
        <taxon>Eurotiomycetes</taxon>
        <taxon>Eurotiomycetidae</taxon>
        <taxon>Eurotiales</taxon>
        <taxon>Aspergillaceae</taxon>
        <taxon>Penicillium</taxon>
    </lineage>
</organism>
<name>A0A1V6SXR4_9EURO</name>
<sequence>MHATNIVSALLISSLPGFASATSPNLNIFAYGNPGPLLGTSFGIPGANATFDYVVVGGGNAGLTIANRLAENQTVSIAVIEAGGFYETDNGNHSIVPGYSSYYTGSDPTDYQPLIDWGFSTQPQPGSGGRVLHYARGKTLGGSSARNYMLYQRPTVDSMQCWADEVDDQSYTFENLLPYFKKSVHYTPPDQTLYSNSTNSQTPDAFSHTGGPLEVSFSNAVHALGSWCQKAFIALGMKQIDGFNSGRLLGSAFATFTIDPRNAHRSSSESSFLQAALNKGIAPTIYKNTMAQKILFDRDNKRATGVQVSTEGTFGTQSVNFTLHARTQVILSAGAFQSPQLLMVSGIGPCDHLRSFDIPCIKNLPGVGQNMQDHPIFGTAHRVNVLTASASANNATLAALSAQQYVQNTTGPLSIAGAGYYGWEKLPDPFRSNLTRESRLALSSFPSDWPELGWLPIIAFNGCNLNKVMADPKDGHQYATLSGALIAPLSRGSVRLAGPSMNTPPLIDPQWLADPTDTDLAIQAFKRQRQIWAELAKLGVAEQEEYFPGFNVSTDDQILEFIQQSMTTVYHASATCKMGRKNDKMAVVDSHANVYGVQGLRVVDASSFPFLPPGHPQSIVYAFAEKIADEILGIAERNSC</sequence>
<evidence type="ECO:0000256" key="7">
    <source>
        <dbReference type="PIRSR" id="PIRSR000137-1"/>
    </source>
</evidence>
<keyword evidence="12" id="KW-1185">Reference proteome</keyword>
<keyword evidence="6" id="KW-0325">Glycoprotein</keyword>
<comment type="similarity">
    <text evidence="3">Belongs to the GMC oxidoreductase family.</text>
</comment>
<reference evidence="12" key="1">
    <citation type="journal article" date="2017" name="Nat. Microbiol.">
        <title>Global analysis of biosynthetic gene clusters reveals vast potential of secondary metabolite production in Penicillium species.</title>
        <authorList>
            <person name="Nielsen J.C."/>
            <person name="Grijseels S."/>
            <person name="Prigent S."/>
            <person name="Ji B."/>
            <person name="Dainat J."/>
            <person name="Nielsen K.F."/>
            <person name="Frisvad J.C."/>
            <person name="Workman M."/>
            <person name="Nielsen J."/>
        </authorList>
    </citation>
    <scope>NUCLEOTIDE SEQUENCE [LARGE SCALE GENOMIC DNA]</scope>
    <source>
        <strain evidence="12">IBT 14082</strain>
    </source>
</reference>
<accession>A0A1V6SXR4</accession>
<dbReference type="STRING" id="254877.A0A1V6SXR4"/>
<dbReference type="GO" id="GO:0016614">
    <property type="term" value="F:oxidoreductase activity, acting on CH-OH group of donors"/>
    <property type="evidence" value="ECO:0007669"/>
    <property type="project" value="InterPro"/>
</dbReference>
<dbReference type="InterPro" id="IPR007867">
    <property type="entry name" value="GMC_OxRtase_C"/>
</dbReference>
<evidence type="ECO:0000313" key="12">
    <source>
        <dbReference type="Proteomes" id="UP000191342"/>
    </source>
</evidence>
<keyword evidence="4" id="KW-0963">Cytoplasm</keyword>
<evidence type="ECO:0000256" key="6">
    <source>
        <dbReference type="ARBA" id="ARBA00023180"/>
    </source>
</evidence>
<evidence type="ECO:0000256" key="9">
    <source>
        <dbReference type="SAM" id="SignalP"/>
    </source>
</evidence>
<comment type="subcellular location">
    <subcellularLocation>
        <location evidence="2">Cytoplasm</location>
    </subcellularLocation>
    <subcellularLocation>
        <location evidence="1">Secreted</location>
        <location evidence="1">Cell wall</location>
    </subcellularLocation>
</comment>
<keyword evidence="8" id="KW-0285">Flavoprotein</keyword>
<feature type="active site" description="Proton donor" evidence="7">
    <location>
        <position position="571"/>
    </location>
</feature>
<feature type="active site" description="Proton acceptor" evidence="7">
    <location>
        <position position="615"/>
    </location>
</feature>
<dbReference type="Proteomes" id="UP000191342">
    <property type="component" value="Unassembled WGS sequence"/>
</dbReference>
<dbReference type="Pfam" id="PF00732">
    <property type="entry name" value="GMC_oxred_N"/>
    <property type="match status" value="1"/>
</dbReference>
<dbReference type="EMBL" id="MLQL01000020">
    <property type="protein sequence ID" value="OQE18817.1"/>
    <property type="molecule type" value="Genomic_DNA"/>
</dbReference>
<dbReference type="Gene3D" id="3.30.560.10">
    <property type="entry name" value="Glucose Oxidase, domain 3"/>
    <property type="match status" value="1"/>
</dbReference>
<evidence type="ECO:0000256" key="4">
    <source>
        <dbReference type="ARBA" id="ARBA00022490"/>
    </source>
</evidence>
<dbReference type="OrthoDB" id="269227at2759"/>
<feature type="domain" description="Glucose-methanol-choline oxidoreductase N-terminal" evidence="10">
    <location>
        <begin position="334"/>
        <end position="348"/>
    </location>
</feature>
<keyword evidence="9" id="KW-0732">Signal</keyword>